<dbReference type="EC" id="2.7.11.1" evidence="1"/>
<keyword evidence="5" id="KW-0067">ATP-binding</keyword>
<sequence length="482" mass="51123">MSAMPLEPGDPRHVGPWELLGRLGEGGQGVVYLGGNLVGERVAVKVLRGLDRDALRRMEREVEAARRVAPSCTVRIVDVRLDQTAAYVVSEYVDGPSLQDAVKAEGPRRGAALEKLAVGTASALATVHAAGIVHRDFKPHNVLLGPDGPRIIDFGIARALDMTSSLTKGPIGTPAYMAPEQIEGHAVTAAADVFAWGAVMVFAATGHPAFARAGMQALFHQILSEEPDLSGMDGPLRDVVRSCLAKDPALRPAASELVSRLTGQDTAFMPHAPPVATWSVAPAPTLPSARPRRRRVWPWLVPAIAVPVVAALAAGGVLLGRQLLDSQVVATSLPDMCKLYDSGDGKEVLRDMGAANGRRIPQGNKDQYGEWRLCAFGTGRFPPKNTFQIQLNLYKPDDPKTGVEWARHALNGGTDFGCTGDPTSSTGVGEESCDGRTKDSWAVVNARKGNVVASATCSTPNVNAADLRALRRAADLALDETL</sequence>
<keyword evidence="3" id="KW-0547">Nucleotide-binding</keyword>
<evidence type="ECO:0000256" key="3">
    <source>
        <dbReference type="ARBA" id="ARBA00022741"/>
    </source>
</evidence>
<dbReference type="InterPro" id="IPR011009">
    <property type="entry name" value="Kinase-like_dom_sf"/>
</dbReference>
<evidence type="ECO:0000256" key="6">
    <source>
        <dbReference type="SAM" id="Phobius"/>
    </source>
</evidence>
<keyword evidence="9" id="KW-1185">Reference proteome</keyword>
<evidence type="ECO:0000313" key="9">
    <source>
        <dbReference type="Proteomes" id="UP000309174"/>
    </source>
</evidence>
<feature type="transmembrane region" description="Helical" evidence="6">
    <location>
        <begin position="296"/>
        <end position="319"/>
    </location>
</feature>
<keyword evidence="2" id="KW-0808">Transferase</keyword>
<evidence type="ECO:0000256" key="1">
    <source>
        <dbReference type="ARBA" id="ARBA00012513"/>
    </source>
</evidence>
<evidence type="ECO:0000313" key="8">
    <source>
        <dbReference type="EMBL" id="TMQ93632.1"/>
    </source>
</evidence>
<dbReference type="PANTHER" id="PTHR43671:SF13">
    <property type="entry name" value="SERINE_THREONINE-PROTEIN KINASE NEK2"/>
    <property type="match status" value="1"/>
</dbReference>
<evidence type="ECO:0000256" key="2">
    <source>
        <dbReference type="ARBA" id="ARBA00022679"/>
    </source>
</evidence>
<dbReference type="Gene3D" id="1.10.510.10">
    <property type="entry name" value="Transferase(Phosphotransferase) domain 1"/>
    <property type="match status" value="1"/>
</dbReference>
<feature type="domain" description="Protein kinase" evidence="7">
    <location>
        <begin position="17"/>
        <end position="269"/>
    </location>
</feature>
<proteinExistence type="predicted"/>
<dbReference type="Proteomes" id="UP000309174">
    <property type="component" value="Unassembled WGS sequence"/>
</dbReference>
<gene>
    <name evidence="8" type="ORF">ETD83_25115</name>
</gene>
<evidence type="ECO:0000256" key="5">
    <source>
        <dbReference type="ARBA" id="ARBA00022840"/>
    </source>
</evidence>
<dbReference type="SUPFAM" id="SSF56112">
    <property type="entry name" value="Protein kinase-like (PK-like)"/>
    <property type="match status" value="1"/>
</dbReference>
<dbReference type="GO" id="GO:0004674">
    <property type="term" value="F:protein serine/threonine kinase activity"/>
    <property type="evidence" value="ECO:0007669"/>
    <property type="project" value="UniProtKB-KW"/>
</dbReference>
<dbReference type="CDD" id="cd14014">
    <property type="entry name" value="STKc_PknB_like"/>
    <property type="match status" value="1"/>
</dbReference>
<accession>A0A5C4J6L8</accession>
<dbReference type="GO" id="GO:0005524">
    <property type="term" value="F:ATP binding"/>
    <property type="evidence" value="ECO:0007669"/>
    <property type="project" value="UniProtKB-KW"/>
</dbReference>
<dbReference type="RefSeq" id="WP_138647671.1">
    <property type="nucleotide sequence ID" value="NZ_VCKW01000142.1"/>
</dbReference>
<dbReference type="InterPro" id="IPR008271">
    <property type="entry name" value="Ser/Thr_kinase_AS"/>
</dbReference>
<dbReference type="Pfam" id="PF00069">
    <property type="entry name" value="Pkinase"/>
    <property type="match status" value="1"/>
</dbReference>
<dbReference type="PROSITE" id="PS00108">
    <property type="entry name" value="PROTEIN_KINASE_ST"/>
    <property type="match status" value="1"/>
</dbReference>
<comment type="caution">
    <text evidence="8">The sequence shown here is derived from an EMBL/GenBank/DDBJ whole genome shotgun (WGS) entry which is preliminary data.</text>
</comment>
<dbReference type="EMBL" id="VCKW01000142">
    <property type="protein sequence ID" value="TMQ93632.1"/>
    <property type="molecule type" value="Genomic_DNA"/>
</dbReference>
<dbReference type="InterPro" id="IPR050660">
    <property type="entry name" value="NEK_Ser/Thr_kinase"/>
</dbReference>
<name>A0A5C4J6L8_9ACTN</name>
<dbReference type="AlphaFoldDB" id="A0A5C4J6L8"/>
<dbReference type="OrthoDB" id="3915799at2"/>
<keyword evidence="6" id="KW-0472">Membrane</keyword>
<dbReference type="PANTHER" id="PTHR43671">
    <property type="entry name" value="SERINE/THREONINE-PROTEIN KINASE NEK"/>
    <property type="match status" value="1"/>
</dbReference>
<keyword evidence="4 8" id="KW-0418">Kinase</keyword>
<protein>
    <recommendedName>
        <fullName evidence="1">non-specific serine/threonine protein kinase</fullName>
        <ecNumber evidence="1">2.7.11.1</ecNumber>
    </recommendedName>
</protein>
<evidence type="ECO:0000256" key="4">
    <source>
        <dbReference type="ARBA" id="ARBA00022777"/>
    </source>
</evidence>
<dbReference type="PROSITE" id="PS50011">
    <property type="entry name" value="PROTEIN_KINASE_DOM"/>
    <property type="match status" value="1"/>
</dbReference>
<keyword evidence="6" id="KW-0812">Transmembrane</keyword>
<keyword evidence="8" id="KW-0723">Serine/threonine-protein kinase</keyword>
<evidence type="ECO:0000259" key="7">
    <source>
        <dbReference type="PROSITE" id="PS50011"/>
    </source>
</evidence>
<organism evidence="8 9">
    <name type="scientific">Actinomadura soli</name>
    <dbReference type="NCBI Taxonomy" id="2508997"/>
    <lineage>
        <taxon>Bacteria</taxon>
        <taxon>Bacillati</taxon>
        <taxon>Actinomycetota</taxon>
        <taxon>Actinomycetes</taxon>
        <taxon>Streptosporangiales</taxon>
        <taxon>Thermomonosporaceae</taxon>
        <taxon>Actinomadura</taxon>
    </lineage>
</organism>
<reference evidence="8 9" key="1">
    <citation type="submission" date="2019-05" db="EMBL/GenBank/DDBJ databases">
        <title>Draft genome sequence of Actinomadura sp. 14C53.</title>
        <authorList>
            <person name="Saricaoglu S."/>
            <person name="Isik K."/>
        </authorList>
    </citation>
    <scope>NUCLEOTIDE SEQUENCE [LARGE SCALE GENOMIC DNA]</scope>
    <source>
        <strain evidence="8 9">14C53</strain>
    </source>
</reference>
<keyword evidence="6" id="KW-1133">Transmembrane helix</keyword>
<dbReference type="InterPro" id="IPR000719">
    <property type="entry name" value="Prot_kinase_dom"/>
</dbReference>
<dbReference type="Gene3D" id="3.30.200.20">
    <property type="entry name" value="Phosphorylase Kinase, domain 1"/>
    <property type="match status" value="1"/>
</dbReference>